<keyword evidence="3" id="KW-1185">Reference proteome</keyword>
<evidence type="ECO:0000256" key="1">
    <source>
        <dbReference type="SAM" id="SignalP"/>
    </source>
</evidence>
<keyword evidence="1" id="KW-0732">Signal</keyword>
<evidence type="ECO:0000313" key="2">
    <source>
        <dbReference type="EMBL" id="KAL1376782.1"/>
    </source>
</evidence>
<accession>A0ABD1CK60</accession>
<evidence type="ECO:0000313" key="3">
    <source>
        <dbReference type="Proteomes" id="UP001562425"/>
    </source>
</evidence>
<dbReference type="Proteomes" id="UP001562425">
    <property type="component" value="Unassembled WGS sequence"/>
</dbReference>
<dbReference type="PANTHER" id="PTHR21398">
    <property type="entry name" value="AGAP007094-PA"/>
    <property type="match status" value="1"/>
</dbReference>
<dbReference type="InterPro" id="IPR006631">
    <property type="entry name" value="DM4_12"/>
</dbReference>
<dbReference type="Pfam" id="PF07841">
    <property type="entry name" value="DM4_12"/>
    <property type="match status" value="1"/>
</dbReference>
<sequence>MCSRTELFASLLVIASAVVLINPEVLHRPERSVLNFPSGTSNGFLIAIAIPLEVPGRNIYLSHNFEMNYGLPTAAYQYRLWYTLFKNSGYNVTQAVNRKRRMVENVRFSRRFLYEMLADRMDMYGYNGTACIHRAICETLESSLHPYNGVVGDVTQIVFSPSASEDEDIPVSYYQAEADGCVADCEGYRKYCPVGIFDLISTVINA</sequence>
<dbReference type="SMART" id="SM00718">
    <property type="entry name" value="DM4_12"/>
    <property type="match status" value="1"/>
</dbReference>
<dbReference type="AlphaFoldDB" id="A0ABD1CK60"/>
<dbReference type="EMBL" id="JBEHCU010011399">
    <property type="protein sequence ID" value="KAL1376782.1"/>
    <property type="molecule type" value="Genomic_DNA"/>
</dbReference>
<name>A0ABD1CK60_CULPP</name>
<comment type="caution">
    <text evidence="2">The sequence shown here is derived from an EMBL/GenBank/DDBJ whole genome shotgun (WGS) entry which is preliminary data.</text>
</comment>
<organism evidence="2 3">
    <name type="scientific">Culex pipiens pipiens</name>
    <name type="common">Northern house mosquito</name>
    <dbReference type="NCBI Taxonomy" id="38569"/>
    <lineage>
        <taxon>Eukaryota</taxon>
        <taxon>Metazoa</taxon>
        <taxon>Ecdysozoa</taxon>
        <taxon>Arthropoda</taxon>
        <taxon>Hexapoda</taxon>
        <taxon>Insecta</taxon>
        <taxon>Pterygota</taxon>
        <taxon>Neoptera</taxon>
        <taxon>Endopterygota</taxon>
        <taxon>Diptera</taxon>
        <taxon>Nematocera</taxon>
        <taxon>Culicoidea</taxon>
        <taxon>Culicidae</taxon>
        <taxon>Culicinae</taxon>
        <taxon>Culicini</taxon>
        <taxon>Culex</taxon>
        <taxon>Culex</taxon>
    </lineage>
</organism>
<gene>
    <name evidence="2" type="ORF">pipiens_016696</name>
</gene>
<dbReference type="PANTHER" id="PTHR21398:SF22">
    <property type="entry name" value="IP12060P-RELATED"/>
    <property type="match status" value="1"/>
</dbReference>
<proteinExistence type="predicted"/>
<feature type="signal peptide" evidence="1">
    <location>
        <begin position="1"/>
        <end position="17"/>
    </location>
</feature>
<protein>
    <submittedName>
        <fullName evidence="2">Uncharacterized protein</fullName>
    </submittedName>
</protein>
<reference evidence="2 3" key="1">
    <citation type="submission" date="2024-05" db="EMBL/GenBank/DDBJ databases">
        <title>Culex pipiens pipiens assembly and annotation.</title>
        <authorList>
            <person name="Alout H."/>
            <person name="Durand T."/>
        </authorList>
    </citation>
    <scope>NUCLEOTIDE SEQUENCE [LARGE SCALE GENOMIC DNA]</scope>
    <source>
        <strain evidence="2">HA-2024</strain>
        <tissue evidence="2">Whole body</tissue>
    </source>
</reference>
<feature type="chain" id="PRO_5044799716" evidence="1">
    <location>
        <begin position="18"/>
        <end position="206"/>
    </location>
</feature>